<evidence type="ECO:0000256" key="1">
    <source>
        <dbReference type="ARBA" id="ARBA00022670"/>
    </source>
</evidence>
<keyword evidence="1" id="KW-0645">Protease</keyword>
<reference evidence="7 8" key="1">
    <citation type="journal article" date="2016" name="Nat. Commun.">
        <title>Thousands of microbial genomes shed light on interconnected biogeochemical processes in an aquifer system.</title>
        <authorList>
            <person name="Anantharaman K."/>
            <person name="Brown C.T."/>
            <person name="Hug L.A."/>
            <person name="Sharon I."/>
            <person name="Castelle C.J."/>
            <person name="Probst A.J."/>
            <person name="Thomas B.C."/>
            <person name="Singh A."/>
            <person name="Wilkins M.J."/>
            <person name="Karaoz U."/>
            <person name="Brodie E.L."/>
            <person name="Williams K.H."/>
            <person name="Hubbard S.S."/>
            <person name="Banfield J.F."/>
        </authorList>
    </citation>
    <scope>NUCLEOTIDE SEQUENCE [LARGE SCALE GENOMIC DNA]</scope>
</reference>
<dbReference type="GO" id="GO:0006508">
    <property type="term" value="P:proteolysis"/>
    <property type="evidence" value="ECO:0007669"/>
    <property type="project" value="UniProtKB-KW"/>
</dbReference>
<dbReference type="InterPro" id="IPR024079">
    <property type="entry name" value="MetalloPept_cat_dom_sf"/>
</dbReference>
<dbReference type="InterPro" id="IPR027267">
    <property type="entry name" value="AH/BAR_dom_sf"/>
</dbReference>
<dbReference type="InterPro" id="IPR001818">
    <property type="entry name" value="Pept_M10_metallopeptidase"/>
</dbReference>
<sequence length="304" mass="35301">MLKLHKMNKLLTVFFLIVLLIAAGLNYQALTDLFYYSFCDQPVNFRVDTIDPRFKLSKDEFLTDINKAAKIWNDVLDKNLFAYDPKGELSVNLIYDERQSLSSQINLLENQVDSQQQGLKPQISEFERLAKEFKQKVADLNKEISDWNSQGGVSPDEYNKLVERQQQLQQETGRLNAMAQSLNRSSNEYNSQINELNQTISTYNNALSERPEEGIYKGAENRIEVYLYLNKPELIHTLAHEFGHALGIGHVNNRNAIMYAKTSQKVIPTQDDINKLQDVCRKRSVLELMRNYFYQLKLKFSFPQ</sequence>
<evidence type="ECO:0000256" key="4">
    <source>
        <dbReference type="ARBA" id="ARBA00022833"/>
    </source>
</evidence>
<dbReference type="GO" id="GO:0008270">
    <property type="term" value="F:zinc ion binding"/>
    <property type="evidence" value="ECO:0007669"/>
    <property type="project" value="InterPro"/>
</dbReference>
<keyword evidence="5" id="KW-0175">Coiled coil</keyword>
<dbReference type="AlphaFoldDB" id="A0A1F5J9M5"/>
<feature type="coiled-coil region" evidence="5">
    <location>
        <begin position="98"/>
        <end position="150"/>
    </location>
</feature>
<evidence type="ECO:0000313" key="7">
    <source>
        <dbReference type="EMBL" id="OGE25289.1"/>
    </source>
</evidence>
<evidence type="ECO:0000256" key="5">
    <source>
        <dbReference type="SAM" id="Coils"/>
    </source>
</evidence>
<dbReference type="Pfam" id="PF00413">
    <property type="entry name" value="Peptidase_M10"/>
    <property type="match status" value="1"/>
</dbReference>
<protein>
    <recommendedName>
        <fullName evidence="6">Peptidase M10 metallopeptidase domain-containing protein</fullName>
    </recommendedName>
</protein>
<comment type="caution">
    <text evidence="7">The sequence shown here is derived from an EMBL/GenBank/DDBJ whole genome shotgun (WGS) entry which is preliminary data.</text>
</comment>
<feature type="coiled-coil region" evidence="5">
    <location>
        <begin position="179"/>
        <end position="206"/>
    </location>
</feature>
<dbReference type="Proteomes" id="UP000177042">
    <property type="component" value="Unassembled WGS sequence"/>
</dbReference>
<keyword evidence="4" id="KW-0862">Zinc</keyword>
<dbReference type="PRINTS" id="PR00138">
    <property type="entry name" value="MATRIXIN"/>
</dbReference>
<dbReference type="GO" id="GO:0004222">
    <property type="term" value="F:metalloendopeptidase activity"/>
    <property type="evidence" value="ECO:0007669"/>
    <property type="project" value="InterPro"/>
</dbReference>
<keyword evidence="2" id="KW-0479">Metal-binding</keyword>
<evidence type="ECO:0000256" key="3">
    <source>
        <dbReference type="ARBA" id="ARBA00022801"/>
    </source>
</evidence>
<dbReference type="InterPro" id="IPR021190">
    <property type="entry name" value="Pept_M10A"/>
</dbReference>
<evidence type="ECO:0000256" key="2">
    <source>
        <dbReference type="ARBA" id="ARBA00022723"/>
    </source>
</evidence>
<keyword evidence="3" id="KW-0378">Hydrolase</keyword>
<name>A0A1F5J9M5_9BACT</name>
<proteinExistence type="predicted"/>
<dbReference type="SUPFAM" id="SSF103657">
    <property type="entry name" value="BAR/IMD domain-like"/>
    <property type="match status" value="1"/>
</dbReference>
<dbReference type="Gene3D" id="3.40.390.10">
    <property type="entry name" value="Collagenase (Catalytic Domain)"/>
    <property type="match status" value="1"/>
</dbReference>
<dbReference type="EMBL" id="MFCX01000029">
    <property type="protein sequence ID" value="OGE25289.1"/>
    <property type="molecule type" value="Genomic_DNA"/>
</dbReference>
<dbReference type="GO" id="GO:0031012">
    <property type="term" value="C:extracellular matrix"/>
    <property type="evidence" value="ECO:0007669"/>
    <property type="project" value="InterPro"/>
</dbReference>
<evidence type="ECO:0000259" key="6">
    <source>
        <dbReference type="Pfam" id="PF00413"/>
    </source>
</evidence>
<gene>
    <name evidence="7" type="ORF">A3C26_04060</name>
</gene>
<accession>A0A1F5J9M5</accession>
<organism evidence="7 8">
    <name type="scientific">Candidatus Daviesbacteria bacterium RIFCSPHIGHO2_02_FULL_39_12</name>
    <dbReference type="NCBI Taxonomy" id="1797770"/>
    <lineage>
        <taxon>Bacteria</taxon>
        <taxon>Candidatus Daviesiibacteriota</taxon>
    </lineage>
</organism>
<feature type="domain" description="Peptidase M10 metallopeptidase" evidence="6">
    <location>
        <begin position="231"/>
        <end position="278"/>
    </location>
</feature>
<evidence type="ECO:0000313" key="8">
    <source>
        <dbReference type="Proteomes" id="UP000177042"/>
    </source>
</evidence>
<dbReference type="SUPFAM" id="SSF55486">
    <property type="entry name" value="Metalloproteases ('zincins'), catalytic domain"/>
    <property type="match status" value="1"/>
</dbReference>